<reference evidence="16 17" key="1">
    <citation type="submission" date="2018-04" db="EMBL/GenBank/DDBJ databases">
        <authorList>
            <person name="Zhang X."/>
            <person name="Yuan J."/>
            <person name="Li F."/>
            <person name="Xiang J."/>
        </authorList>
    </citation>
    <scope>NUCLEOTIDE SEQUENCE [LARGE SCALE GENOMIC DNA]</scope>
    <source>
        <tissue evidence="16">Muscle</tissue>
    </source>
</reference>
<keyword evidence="4" id="KW-1003">Cell membrane</keyword>
<evidence type="ECO:0000256" key="5">
    <source>
        <dbReference type="ARBA" id="ARBA00022692"/>
    </source>
</evidence>
<keyword evidence="5 13" id="KW-0812">Transmembrane</keyword>
<dbReference type="Gene3D" id="1.10.287.70">
    <property type="match status" value="1"/>
</dbReference>
<reference evidence="16 17" key="2">
    <citation type="submission" date="2019-01" db="EMBL/GenBank/DDBJ databases">
        <title>The decoding of complex shrimp genome reveals the adaptation for benthos swimmer, frequently molting mechanism and breeding impact on genome.</title>
        <authorList>
            <person name="Sun Y."/>
            <person name="Gao Y."/>
            <person name="Yu Y."/>
        </authorList>
    </citation>
    <scope>NUCLEOTIDE SEQUENCE [LARGE SCALE GENOMIC DNA]</scope>
    <source>
        <tissue evidence="16">Muscle</tissue>
    </source>
</reference>
<dbReference type="Proteomes" id="UP000283509">
    <property type="component" value="Unassembled WGS sequence"/>
</dbReference>
<feature type="transmembrane region" description="Helical" evidence="13">
    <location>
        <begin position="444"/>
        <end position="469"/>
    </location>
</feature>
<sequence length="731" mass="81131">MAFPAKHRVLFALLGSVIAKCVSAKPLPGPSGAGEDSFTTRALLDDLLSGPLAGRNIFFVLDEGSFDDLTFDPAFLVNLEAPSVLLASQDRLEEALYPNHYLRDEVGIVILLMKASPTAFLDRMAASPRWRPTHLVLISTGASVNSRAVLRHRALQRSPFLVLFELISRAGRSVFQVFTSYPFRPGGWRFPLGLWDDQTFATVDDLFPDRFDDFGGAELQLASWCDDYPFIYLDPAGDGCKGSNLDALAIMGARLNFSFSVQLETQDQNWGALENGSWTGMLGDLVYNGKHIVINYFLMNHERCRDFDATYPYHAEGFGFLVRKPPPLPKWRSLTYPFAPRTWGAILGATLVVALILAAVLPGLDVGAAGSSDRVKGAVLVYDFKHFSFLLSFLSSLFSSSSSSKYDHNFPFYLPSISQVCAGMMRQSVCLLPTRAWERLGLAWWWLGCIIISTAFTGNLIAFLSVPVYPVRVETVAQLAQSDLRVSMQDYGEFVPEELKRSSDESLYTIGHKLDLFEYDLDYDPGIEGVMRRSHVLIESYSYLMNVQIRYGVYPGHTSWFLPKNTAYTTQISRFLTRLREVGLMQKLFRNHFASVTAFEAGQRTGPQALSIGQLQGAFLLLAFGVVTSLVILSVEKRDLFQCHDHRPQPNHEPGQALSPMTSDLSSCRVETSLTPPRGGHQAPPGLNILLKKTHQPLTTATATQTTELPSIYSTSIIKENSSDCCVSLTT</sequence>
<dbReference type="GO" id="GO:0005886">
    <property type="term" value="C:plasma membrane"/>
    <property type="evidence" value="ECO:0007669"/>
    <property type="project" value="UniProtKB-SubCell"/>
</dbReference>
<keyword evidence="9 16" id="KW-0675">Receptor</keyword>
<dbReference type="PANTHER" id="PTHR42643:SF24">
    <property type="entry name" value="IONOTROPIC RECEPTOR 60A"/>
    <property type="match status" value="1"/>
</dbReference>
<evidence type="ECO:0000256" key="10">
    <source>
        <dbReference type="ARBA" id="ARBA00023180"/>
    </source>
</evidence>
<dbReference type="SUPFAM" id="SSF53850">
    <property type="entry name" value="Periplasmic binding protein-like II"/>
    <property type="match status" value="1"/>
</dbReference>
<evidence type="ECO:0000256" key="7">
    <source>
        <dbReference type="ARBA" id="ARBA00023065"/>
    </source>
</evidence>
<keyword evidence="11" id="KW-1071">Ligand-gated ion channel</keyword>
<evidence type="ECO:0000313" key="17">
    <source>
        <dbReference type="Proteomes" id="UP000283509"/>
    </source>
</evidence>
<evidence type="ECO:0000256" key="4">
    <source>
        <dbReference type="ARBA" id="ARBA00022475"/>
    </source>
</evidence>
<keyword evidence="8 13" id="KW-0472">Membrane</keyword>
<comment type="similarity">
    <text evidence="2">Belongs to the glutamate-gated ion channel (TC 1.A.10.1) family.</text>
</comment>
<dbReference type="AlphaFoldDB" id="A0A423T3V7"/>
<keyword evidence="10" id="KW-0325">Glycoprotein</keyword>
<keyword evidence="3" id="KW-0813">Transport</keyword>
<evidence type="ECO:0000256" key="13">
    <source>
        <dbReference type="SAM" id="Phobius"/>
    </source>
</evidence>
<dbReference type="OrthoDB" id="6373312at2759"/>
<evidence type="ECO:0000256" key="8">
    <source>
        <dbReference type="ARBA" id="ARBA00023136"/>
    </source>
</evidence>
<protein>
    <submittedName>
        <fullName evidence="16">Variant Ionotropic Glutamate Receptor</fullName>
    </submittedName>
</protein>
<comment type="subcellular location">
    <subcellularLocation>
        <location evidence="1">Cell membrane</location>
        <topology evidence="1">Multi-pass membrane protein</topology>
    </subcellularLocation>
</comment>
<keyword evidence="12" id="KW-0407">Ion channel</keyword>
<dbReference type="Gene3D" id="3.40.190.10">
    <property type="entry name" value="Periplasmic binding protein-like II"/>
    <property type="match status" value="1"/>
</dbReference>
<accession>A0A423T3V7</accession>
<feature type="domain" description="Ionotropic glutamate receptor L-glutamate and glycine-binding" evidence="15">
    <location>
        <begin position="229"/>
        <end position="287"/>
    </location>
</feature>
<evidence type="ECO:0000256" key="12">
    <source>
        <dbReference type="ARBA" id="ARBA00023303"/>
    </source>
</evidence>
<feature type="chain" id="PRO_5019209243" evidence="14">
    <location>
        <begin position="25"/>
        <end position="731"/>
    </location>
</feature>
<dbReference type="Pfam" id="PF00060">
    <property type="entry name" value="Lig_chan"/>
    <property type="match status" value="1"/>
</dbReference>
<keyword evidence="17" id="KW-1185">Reference proteome</keyword>
<dbReference type="InterPro" id="IPR052192">
    <property type="entry name" value="Insect_Ionotropic_Sensory_Rcpt"/>
</dbReference>
<evidence type="ECO:0000256" key="2">
    <source>
        <dbReference type="ARBA" id="ARBA00008685"/>
    </source>
</evidence>
<evidence type="ECO:0000259" key="15">
    <source>
        <dbReference type="SMART" id="SM00918"/>
    </source>
</evidence>
<evidence type="ECO:0000313" key="16">
    <source>
        <dbReference type="EMBL" id="ROT71190.1"/>
    </source>
</evidence>
<dbReference type="InterPro" id="IPR001320">
    <property type="entry name" value="Iontro_rcpt_C"/>
</dbReference>
<evidence type="ECO:0000256" key="1">
    <source>
        <dbReference type="ARBA" id="ARBA00004651"/>
    </source>
</evidence>
<evidence type="ECO:0000256" key="3">
    <source>
        <dbReference type="ARBA" id="ARBA00022448"/>
    </source>
</evidence>
<keyword evidence="7" id="KW-0406">Ion transport</keyword>
<feature type="transmembrane region" description="Helical" evidence="13">
    <location>
        <begin position="343"/>
        <end position="367"/>
    </location>
</feature>
<dbReference type="GO" id="GO:0050906">
    <property type="term" value="P:detection of stimulus involved in sensory perception"/>
    <property type="evidence" value="ECO:0007669"/>
    <property type="project" value="UniProtKB-ARBA"/>
</dbReference>
<evidence type="ECO:0000256" key="9">
    <source>
        <dbReference type="ARBA" id="ARBA00023170"/>
    </source>
</evidence>
<keyword evidence="14" id="KW-0732">Signal</keyword>
<dbReference type="GO" id="GO:0015276">
    <property type="term" value="F:ligand-gated monoatomic ion channel activity"/>
    <property type="evidence" value="ECO:0007669"/>
    <property type="project" value="InterPro"/>
</dbReference>
<name>A0A423T3V7_PENVA</name>
<evidence type="ECO:0000256" key="6">
    <source>
        <dbReference type="ARBA" id="ARBA00022989"/>
    </source>
</evidence>
<dbReference type="SMART" id="SM00918">
    <property type="entry name" value="Lig_chan-Glu_bd"/>
    <property type="match status" value="1"/>
</dbReference>
<dbReference type="EMBL" id="QCYY01002333">
    <property type="protein sequence ID" value="ROT71190.1"/>
    <property type="molecule type" value="Genomic_DNA"/>
</dbReference>
<keyword evidence="6 13" id="KW-1133">Transmembrane helix</keyword>
<comment type="caution">
    <text evidence="16">The sequence shown here is derived from an EMBL/GenBank/DDBJ whole genome shotgun (WGS) entry which is preliminary data.</text>
</comment>
<feature type="signal peptide" evidence="14">
    <location>
        <begin position="1"/>
        <end position="24"/>
    </location>
</feature>
<gene>
    <name evidence="16" type="ORF">C7M84_010522</name>
</gene>
<evidence type="ECO:0000256" key="14">
    <source>
        <dbReference type="SAM" id="SignalP"/>
    </source>
</evidence>
<proteinExistence type="inferred from homology"/>
<dbReference type="PANTHER" id="PTHR42643">
    <property type="entry name" value="IONOTROPIC RECEPTOR 20A-RELATED"/>
    <property type="match status" value="1"/>
</dbReference>
<dbReference type="InterPro" id="IPR019594">
    <property type="entry name" value="Glu/Gly-bd"/>
</dbReference>
<evidence type="ECO:0000256" key="11">
    <source>
        <dbReference type="ARBA" id="ARBA00023286"/>
    </source>
</evidence>
<feature type="transmembrane region" description="Helical" evidence="13">
    <location>
        <begin position="617"/>
        <end position="635"/>
    </location>
</feature>
<dbReference type="Pfam" id="PF10613">
    <property type="entry name" value="Lig_chan-Glu_bd"/>
    <property type="match status" value="1"/>
</dbReference>
<organism evidence="16 17">
    <name type="scientific">Penaeus vannamei</name>
    <name type="common">Whiteleg shrimp</name>
    <name type="synonym">Litopenaeus vannamei</name>
    <dbReference type="NCBI Taxonomy" id="6689"/>
    <lineage>
        <taxon>Eukaryota</taxon>
        <taxon>Metazoa</taxon>
        <taxon>Ecdysozoa</taxon>
        <taxon>Arthropoda</taxon>
        <taxon>Crustacea</taxon>
        <taxon>Multicrustacea</taxon>
        <taxon>Malacostraca</taxon>
        <taxon>Eumalacostraca</taxon>
        <taxon>Eucarida</taxon>
        <taxon>Decapoda</taxon>
        <taxon>Dendrobranchiata</taxon>
        <taxon>Penaeoidea</taxon>
        <taxon>Penaeidae</taxon>
        <taxon>Penaeus</taxon>
    </lineage>
</organism>